<evidence type="ECO:0000256" key="1">
    <source>
        <dbReference type="ARBA" id="ARBA00022630"/>
    </source>
</evidence>
<feature type="region of interest" description="Disordered" evidence="4">
    <location>
        <begin position="1"/>
        <end position="33"/>
    </location>
</feature>
<accession>A0ABQ1PRV1</accession>
<dbReference type="InterPro" id="IPR006094">
    <property type="entry name" value="Oxid_FAD_bind_N"/>
</dbReference>
<evidence type="ECO:0000256" key="3">
    <source>
        <dbReference type="ARBA" id="ARBA00023002"/>
    </source>
</evidence>
<dbReference type="Gene3D" id="3.30.465.10">
    <property type="match status" value="1"/>
</dbReference>
<dbReference type="SUPFAM" id="SSF55103">
    <property type="entry name" value="FAD-linked oxidases, C-terminal domain"/>
    <property type="match status" value="1"/>
</dbReference>
<evidence type="ECO:0000256" key="2">
    <source>
        <dbReference type="ARBA" id="ARBA00022827"/>
    </source>
</evidence>
<dbReference type="InterPro" id="IPR036318">
    <property type="entry name" value="FAD-bd_PCMH-like_sf"/>
</dbReference>
<dbReference type="InterPro" id="IPR016164">
    <property type="entry name" value="FAD-linked_Oxase-like_C"/>
</dbReference>
<dbReference type="PROSITE" id="PS51387">
    <property type="entry name" value="FAD_PCMH"/>
    <property type="match status" value="1"/>
</dbReference>
<dbReference type="SUPFAM" id="SSF56176">
    <property type="entry name" value="FAD-binding/transporter-associated domain-like"/>
    <property type="match status" value="1"/>
</dbReference>
<dbReference type="InterPro" id="IPR016166">
    <property type="entry name" value="FAD-bd_PCMH"/>
</dbReference>
<keyword evidence="3" id="KW-0560">Oxidoreductase</keyword>
<dbReference type="PANTHER" id="PTHR11748:SF103">
    <property type="entry name" value="GLYCOLATE OXIDASE SUBUNIT GLCE"/>
    <property type="match status" value="1"/>
</dbReference>
<dbReference type="InterPro" id="IPR016169">
    <property type="entry name" value="FAD-bd_PCMH_sub2"/>
</dbReference>
<protein>
    <submittedName>
        <fullName evidence="6">Glycolate oxidase</fullName>
    </submittedName>
</protein>
<evidence type="ECO:0000259" key="5">
    <source>
        <dbReference type="PROSITE" id="PS51387"/>
    </source>
</evidence>
<keyword evidence="2" id="KW-0274">FAD</keyword>
<reference evidence="7" key="1">
    <citation type="journal article" date="2019" name="Int. J. Syst. Evol. Microbiol.">
        <title>The Global Catalogue of Microorganisms (GCM) 10K type strain sequencing project: providing services to taxonomists for standard genome sequencing and annotation.</title>
        <authorList>
            <consortium name="The Broad Institute Genomics Platform"/>
            <consortium name="The Broad Institute Genome Sequencing Center for Infectious Disease"/>
            <person name="Wu L."/>
            <person name="Ma J."/>
        </authorList>
    </citation>
    <scope>NUCLEOTIDE SEQUENCE [LARGE SCALE GENOMIC DNA]</scope>
    <source>
        <strain evidence="7">CCM 7282</strain>
    </source>
</reference>
<organism evidence="6 7">
    <name type="scientific">Thalassobacillus devorans</name>
    <dbReference type="NCBI Taxonomy" id="279813"/>
    <lineage>
        <taxon>Bacteria</taxon>
        <taxon>Bacillati</taxon>
        <taxon>Bacillota</taxon>
        <taxon>Bacilli</taxon>
        <taxon>Bacillales</taxon>
        <taxon>Bacillaceae</taxon>
        <taxon>Thalassobacillus</taxon>
    </lineage>
</organism>
<name>A0ABQ1PRV1_9BACI</name>
<sequence>MEIRDIPQSTASPVLKDEKFGNSGAELAEPTSEEEIANVLRRANEEGKKVAIVSGGTKRGYGGLKNDYDILLSLSQYKGIVEHTAGDMTVTVRPGTTIKELQQFLSDFGQMVSLDPAWPEQATIGGIIAANESGPKRMKYGSARDQVIGLRVAYPDGTIIRTGGKVVKNVAGYDMNKLFIGAMGTLGVITEITMKLRPVPKAESLVKLFVPKEQLQALKEFIVKIQDSMIEPASLEVLNPALSEKLFNREVYTLLVSFEDVENSVRYQEQWMEDHVPAGLSVAIFGRDKAKEFWKDFANLAPNSLTDQESGSTKAVLKIGTKNMDVLAMMAVEETMSDIGQLDIEIHGGLGHGITTVIITGEEYPVQQTIQHFRAEAESKKGYAVVKHLPVKLRKEIDVWGKKPAYFFLLEGIKKTNDPNNTLNYQRFLGGI</sequence>
<evidence type="ECO:0000256" key="4">
    <source>
        <dbReference type="SAM" id="MobiDB-lite"/>
    </source>
</evidence>
<dbReference type="Proteomes" id="UP000619534">
    <property type="component" value="Unassembled WGS sequence"/>
</dbReference>
<comment type="caution">
    <text evidence="6">The sequence shown here is derived from an EMBL/GenBank/DDBJ whole genome shotgun (WGS) entry which is preliminary data.</text>
</comment>
<dbReference type="RefSeq" id="WP_062439365.1">
    <property type="nucleotide sequence ID" value="NZ_BMCJ01000008.1"/>
</dbReference>
<proteinExistence type="predicted"/>
<evidence type="ECO:0000313" key="7">
    <source>
        <dbReference type="Proteomes" id="UP000619534"/>
    </source>
</evidence>
<gene>
    <name evidence="6" type="primary">glcE</name>
    <name evidence="6" type="ORF">GCM10007216_35770</name>
</gene>
<dbReference type="EMBL" id="BMCJ01000008">
    <property type="protein sequence ID" value="GGD01867.1"/>
    <property type="molecule type" value="Genomic_DNA"/>
</dbReference>
<evidence type="ECO:0000313" key="6">
    <source>
        <dbReference type="EMBL" id="GGD01867.1"/>
    </source>
</evidence>
<keyword evidence="1" id="KW-0285">Flavoprotein</keyword>
<dbReference type="Pfam" id="PF01565">
    <property type="entry name" value="FAD_binding_4"/>
    <property type="match status" value="1"/>
</dbReference>
<dbReference type="PANTHER" id="PTHR11748">
    <property type="entry name" value="D-LACTATE DEHYDROGENASE"/>
    <property type="match status" value="1"/>
</dbReference>
<feature type="domain" description="FAD-binding PCMH-type" evidence="5">
    <location>
        <begin position="20"/>
        <end position="199"/>
    </location>
</feature>
<keyword evidence="7" id="KW-1185">Reference proteome</keyword>